<sequence length="361" mass="38430">MSIDLETGLREAMRGATEPLTAGPDLAQAARERFRRRRRNRRAIFGAAMAVLVTVFSTGITLARSGSDTIEIRPAGPSPAASPSPVTTADPLGLLSSRDVGGVDITWLPAGMIPGRGARWGFGEVQARMSRFEFSSAVDGHRGFISVTTEWNAELTLDEAAARARTEQRRFEPATVRGRPALFTYTDAAEIFSLVWIEQDGLFLEVTASAPATENDIRRVADGLVVGSPPRTDPADDRAVRAVVTQAFSATTPPDRMLAAVENGADLASGLALYRSQHPGLARTLRVEVVGVDAVITGDSRGLASIKLTFTDPTVQMPDTLGGPEGPTTRDAMVTLVRTGKGWQVSRDSFCGLLRGVCPAG</sequence>
<dbReference type="Proteomes" id="UP000198802">
    <property type="component" value="Unassembled WGS sequence"/>
</dbReference>
<dbReference type="RefSeq" id="WP_091273568.1">
    <property type="nucleotide sequence ID" value="NZ_FAOZ01000004.1"/>
</dbReference>
<evidence type="ECO:0000256" key="1">
    <source>
        <dbReference type="SAM" id="MobiDB-lite"/>
    </source>
</evidence>
<gene>
    <name evidence="3" type="ORF">Ga0074812_104377</name>
</gene>
<feature type="transmembrane region" description="Helical" evidence="2">
    <location>
        <begin position="43"/>
        <end position="63"/>
    </location>
</feature>
<feature type="region of interest" description="Disordered" evidence="1">
    <location>
        <begin position="71"/>
        <end position="93"/>
    </location>
</feature>
<protein>
    <submittedName>
        <fullName evidence="3">Uncharacterized protein</fullName>
    </submittedName>
</protein>
<evidence type="ECO:0000313" key="4">
    <source>
        <dbReference type="Proteomes" id="UP000198802"/>
    </source>
</evidence>
<reference evidence="4" key="1">
    <citation type="submission" date="2015-11" db="EMBL/GenBank/DDBJ databases">
        <authorList>
            <person name="Varghese N."/>
        </authorList>
    </citation>
    <scope>NUCLEOTIDE SEQUENCE [LARGE SCALE GENOMIC DNA]</scope>
    <source>
        <strain evidence="4">DSM 45899</strain>
    </source>
</reference>
<dbReference type="EMBL" id="FAOZ01000004">
    <property type="protein sequence ID" value="CUU55296.1"/>
    <property type="molecule type" value="Genomic_DNA"/>
</dbReference>
<name>A0A0S4QIC4_9ACTN</name>
<proteinExistence type="predicted"/>
<evidence type="ECO:0000256" key="2">
    <source>
        <dbReference type="SAM" id="Phobius"/>
    </source>
</evidence>
<organism evidence="3 4">
    <name type="scientific">Parafrankia irregularis</name>
    <dbReference type="NCBI Taxonomy" id="795642"/>
    <lineage>
        <taxon>Bacteria</taxon>
        <taxon>Bacillati</taxon>
        <taxon>Actinomycetota</taxon>
        <taxon>Actinomycetes</taxon>
        <taxon>Frankiales</taxon>
        <taxon>Frankiaceae</taxon>
        <taxon>Parafrankia</taxon>
    </lineage>
</organism>
<evidence type="ECO:0000313" key="3">
    <source>
        <dbReference type="EMBL" id="CUU55296.1"/>
    </source>
</evidence>
<dbReference type="AlphaFoldDB" id="A0A0S4QIC4"/>
<keyword evidence="2" id="KW-0812">Transmembrane</keyword>
<keyword evidence="2" id="KW-1133">Transmembrane helix</keyword>
<keyword evidence="4" id="KW-1185">Reference proteome</keyword>
<keyword evidence="2" id="KW-0472">Membrane</keyword>
<accession>A0A0S4QIC4</accession>